<dbReference type="AlphaFoldDB" id="A0A2M7TFU9"/>
<comment type="caution">
    <text evidence="3">The sequence shown here is derived from an EMBL/GenBank/DDBJ whole genome shotgun (WGS) entry which is preliminary data.</text>
</comment>
<feature type="transmembrane region" description="Helical" evidence="2">
    <location>
        <begin position="72"/>
        <end position="95"/>
    </location>
</feature>
<keyword evidence="1" id="KW-0175">Coiled coil</keyword>
<evidence type="ECO:0008006" key="5">
    <source>
        <dbReference type="Google" id="ProtNLM"/>
    </source>
</evidence>
<name>A0A2M7TFU9_9BACT</name>
<feature type="coiled-coil region" evidence="1">
    <location>
        <begin position="23"/>
        <end position="50"/>
    </location>
</feature>
<dbReference type="Proteomes" id="UP000230553">
    <property type="component" value="Unassembled WGS sequence"/>
</dbReference>
<dbReference type="EMBL" id="PFNM01000035">
    <property type="protein sequence ID" value="PIZ44831.1"/>
    <property type="molecule type" value="Genomic_DNA"/>
</dbReference>
<keyword evidence="2" id="KW-0472">Membrane</keyword>
<organism evidence="3 4">
    <name type="scientific">Candidatus Wolfebacteria bacterium CG_4_10_14_0_2_um_filter_39_18</name>
    <dbReference type="NCBI Taxonomy" id="1975061"/>
    <lineage>
        <taxon>Bacteria</taxon>
        <taxon>Candidatus Wolfeibacteriota</taxon>
    </lineage>
</organism>
<sequence length="454" mass="50664">MEEISKKKKTVDAVRKKSGQSLRKIQEEKINEAIKKIDKQFEQFEKKEEKRFKEEDKIAKPRSSRFKKIKNYALISLGALLVLSGAAVYLTNAFFAKAEIKIETKKTELNFVDSVIADKKIVKIGSAEIAGKQIPAEVFSISKNFTFSFPATGKKNVQQKAEGKITIYNSYSSDLQILVATTRFASPDGKIFHLKDRVTVPGAKVVDGKISPSSIMADVIADKAGAEYNIGPASKFVIMSFKEKNLLEKYEKIYGSSNEAMKGGFIGEAAYPTDDDIKKGKADAEKQLKDYTDSALSLQIPQDFKFLDGSRQFSILKEIVNPQTDEKGNFSIFVEGKSSSIGFKETDLKDFIEKTVQGSTGNTLLKIKNYTLEYGAARPDFGQGKISFAIDFKGVFEEPINIGDFKQKLTGKNEQELKSLVSSYSNIQKFTVSFSPFWVKTVSKNIDKIIIEVE</sequence>
<reference evidence="4" key="1">
    <citation type="submission" date="2017-09" db="EMBL/GenBank/DDBJ databases">
        <title>Depth-based differentiation of microbial function through sediment-hosted aquifers and enrichment of novel symbionts in the deep terrestrial subsurface.</title>
        <authorList>
            <person name="Probst A.J."/>
            <person name="Ladd B."/>
            <person name="Jarett J.K."/>
            <person name="Geller-Mcgrath D.E."/>
            <person name="Sieber C.M.K."/>
            <person name="Emerson J.B."/>
            <person name="Anantharaman K."/>
            <person name="Thomas B.C."/>
            <person name="Malmstrom R."/>
            <person name="Stieglmeier M."/>
            <person name="Klingl A."/>
            <person name="Woyke T."/>
            <person name="Ryan C.M."/>
            <person name="Banfield J.F."/>
        </authorList>
    </citation>
    <scope>NUCLEOTIDE SEQUENCE [LARGE SCALE GENOMIC DNA]</scope>
</reference>
<accession>A0A2M7TFU9</accession>
<evidence type="ECO:0000313" key="4">
    <source>
        <dbReference type="Proteomes" id="UP000230553"/>
    </source>
</evidence>
<protein>
    <recommendedName>
        <fullName evidence="5">Baseplate protein J-like domain-containing protein</fullName>
    </recommendedName>
</protein>
<evidence type="ECO:0000313" key="3">
    <source>
        <dbReference type="EMBL" id="PIZ44831.1"/>
    </source>
</evidence>
<gene>
    <name evidence="3" type="ORF">COY31_01750</name>
</gene>
<keyword evidence="2" id="KW-1133">Transmembrane helix</keyword>
<keyword evidence="2" id="KW-0812">Transmembrane</keyword>
<proteinExistence type="predicted"/>
<evidence type="ECO:0000256" key="1">
    <source>
        <dbReference type="SAM" id="Coils"/>
    </source>
</evidence>
<evidence type="ECO:0000256" key="2">
    <source>
        <dbReference type="SAM" id="Phobius"/>
    </source>
</evidence>